<dbReference type="AlphaFoldDB" id="A0A0F9IVK9"/>
<name>A0A0F9IVK9_9ZZZZ</name>
<organism evidence="2">
    <name type="scientific">marine sediment metagenome</name>
    <dbReference type="NCBI Taxonomy" id="412755"/>
    <lineage>
        <taxon>unclassified sequences</taxon>
        <taxon>metagenomes</taxon>
        <taxon>ecological metagenomes</taxon>
    </lineage>
</organism>
<comment type="caution">
    <text evidence="2">The sequence shown here is derived from an EMBL/GenBank/DDBJ whole genome shotgun (WGS) entry which is preliminary data.</text>
</comment>
<proteinExistence type="predicted"/>
<dbReference type="EMBL" id="LAZR01011489">
    <property type="protein sequence ID" value="KKM61404.1"/>
    <property type="molecule type" value="Genomic_DNA"/>
</dbReference>
<reference evidence="2" key="1">
    <citation type="journal article" date="2015" name="Nature">
        <title>Complex archaea that bridge the gap between prokaryotes and eukaryotes.</title>
        <authorList>
            <person name="Spang A."/>
            <person name="Saw J.H."/>
            <person name="Jorgensen S.L."/>
            <person name="Zaremba-Niedzwiedzka K."/>
            <person name="Martijn J."/>
            <person name="Lind A.E."/>
            <person name="van Eijk R."/>
            <person name="Schleper C."/>
            <person name="Guy L."/>
            <person name="Ettema T.J."/>
        </authorList>
    </citation>
    <scope>NUCLEOTIDE SEQUENCE</scope>
</reference>
<keyword evidence="1" id="KW-0812">Transmembrane</keyword>
<keyword evidence="1" id="KW-1133">Transmembrane helix</keyword>
<feature type="transmembrane region" description="Helical" evidence="1">
    <location>
        <begin position="190"/>
        <end position="210"/>
    </location>
</feature>
<feature type="transmembrane region" description="Helical" evidence="1">
    <location>
        <begin position="130"/>
        <end position="151"/>
    </location>
</feature>
<feature type="transmembrane region" description="Helical" evidence="1">
    <location>
        <begin position="55"/>
        <end position="79"/>
    </location>
</feature>
<accession>A0A0F9IVK9</accession>
<feature type="transmembrane region" description="Helical" evidence="1">
    <location>
        <begin position="222"/>
        <end position="242"/>
    </location>
</feature>
<feature type="transmembrane region" description="Helical" evidence="1">
    <location>
        <begin position="91"/>
        <end position="118"/>
    </location>
</feature>
<evidence type="ECO:0000313" key="2">
    <source>
        <dbReference type="EMBL" id="KKM61404.1"/>
    </source>
</evidence>
<sequence>MYGVMEENDLNIDIGSLIWKALFSGVIGAILVAFAFGVVAKIASGFVITSFITTAIGWMAFVSLIVAGLVAGIVAYRTLKHELNVPASTWLALAMLFWLAIPFGISIGSFVYGAFLFFMPQAQMSLFSKVIQYLAPLLGLLTWAIMAAVFVKRSAAENSFKKSTKFFSIFALNALFGVAILTAASFGSTVLMLVGPSILLAKAWLSLYAMFMRPEKGQRRRFLLLLWVVPVTTFAALVVILGPEIYGFLLF</sequence>
<feature type="transmembrane region" description="Helical" evidence="1">
    <location>
        <begin position="163"/>
        <end position="184"/>
    </location>
</feature>
<protein>
    <submittedName>
        <fullName evidence="2">Uncharacterized protein</fullName>
    </submittedName>
</protein>
<feature type="transmembrane region" description="Helical" evidence="1">
    <location>
        <begin position="21"/>
        <end position="43"/>
    </location>
</feature>
<gene>
    <name evidence="2" type="ORF">LCGC14_1532070</name>
</gene>
<keyword evidence="1" id="KW-0472">Membrane</keyword>
<evidence type="ECO:0000256" key="1">
    <source>
        <dbReference type="SAM" id="Phobius"/>
    </source>
</evidence>